<keyword evidence="4" id="KW-1185">Reference proteome</keyword>
<comment type="caution">
    <text evidence="3">The sequence shown here is derived from an EMBL/GenBank/DDBJ whole genome shotgun (WGS) entry which is preliminary data.</text>
</comment>
<dbReference type="PANTHER" id="PTHR33055:SF17">
    <property type="entry name" value="THIRD ORF IN TRANSPOSON ISC1491"/>
    <property type="match status" value="1"/>
</dbReference>
<keyword evidence="1" id="KW-0175">Coiled coil</keyword>
<dbReference type="EMBL" id="JBEPMY010000040">
    <property type="protein sequence ID" value="MET3758945.1"/>
    <property type="molecule type" value="Genomic_DNA"/>
</dbReference>
<feature type="domain" description="Transposase IS116/IS110/IS902 C-terminal" evidence="2">
    <location>
        <begin position="97"/>
        <end position="139"/>
    </location>
</feature>
<evidence type="ECO:0000313" key="4">
    <source>
        <dbReference type="Proteomes" id="UP001549077"/>
    </source>
</evidence>
<dbReference type="InterPro" id="IPR047650">
    <property type="entry name" value="Transpos_IS110"/>
</dbReference>
<feature type="coiled-coil region" evidence="1">
    <location>
        <begin position="60"/>
        <end position="87"/>
    </location>
</feature>
<evidence type="ECO:0000313" key="3">
    <source>
        <dbReference type="EMBL" id="MET3758945.1"/>
    </source>
</evidence>
<name>A0ABV2MR53_9HYPH</name>
<accession>A0ABV2MR53</accession>
<dbReference type="Proteomes" id="UP001549077">
    <property type="component" value="Unassembled WGS sequence"/>
</dbReference>
<organism evidence="3 4">
    <name type="scientific">Rhizobium binae</name>
    <dbReference type="NCBI Taxonomy" id="1138190"/>
    <lineage>
        <taxon>Bacteria</taxon>
        <taxon>Pseudomonadati</taxon>
        <taxon>Pseudomonadota</taxon>
        <taxon>Alphaproteobacteria</taxon>
        <taxon>Hyphomicrobiales</taxon>
        <taxon>Rhizobiaceae</taxon>
        <taxon>Rhizobium/Agrobacterium group</taxon>
        <taxon>Rhizobium</taxon>
    </lineage>
</organism>
<dbReference type="InterPro" id="IPR003346">
    <property type="entry name" value="Transposase_20"/>
</dbReference>
<evidence type="ECO:0000256" key="1">
    <source>
        <dbReference type="SAM" id="Coils"/>
    </source>
</evidence>
<proteinExistence type="predicted"/>
<reference evidence="3 4" key="1">
    <citation type="submission" date="2024-06" db="EMBL/GenBank/DDBJ databases">
        <title>Genomic Encyclopedia of Type Strains, Phase IV (KMG-IV): sequencing the most valuable type-strain genomes for metagenomic binning, comparative biology and taxonomic classification.</title>
        <authorList>
            <person name="Goeker M."/>
        </authorList>
    </citation>
    <scope>NUCLEOTIDE SEQUENCE [LARGE SCALE GENOMIC DNA]</scope>
    <source>
        <strain evidence="3 4">DSM 29288</strain>
    </source>
</reference>
<protein>
    <recommendedName>
        <fullName evidence="2">Transposase IS116/IS110/IS902 C-terminal domain-containing protein</fullName>
    </recommendedName>
</protein>
<dbReference type="PANTHER" id="PTHR33055">
    <property type="entry name" value="TRANSPOSASE FOR INSERTION SEQUENCE ELEMENT IS1111A"/>
    <property type="match status" value="1"/>
</dbReference>
<dbReference type="Pfam" id="PF02371">
    <property type="entry name" value="Transposase_20"/>
    <property type="match status" value="1"/>
</dbReference>
<evidence type="ECO:0000259" key="2">
    <source>
        <dbReference type="Pfam" id="PF02371"/>
    </source>
</evidence>
<gene>
    <name evidence="3" type="ORF">ABID08_006329</name>
</gene>
<sequence>MRDLVRARLAAVRSLRQARQQLSGFLLRHGFHYGRPAWTQMHRRWLPGLRFEQPIHNIVLEDHIATIDAATERRDRLTKQIETMLGDWSLAPVVVALQSLPGMALVTAATIIAELGDLSRFTNPRQLMAYLGLVPSERSRCGADSDLKPAAIPIKNRPVVGTEDIPWVSNFGINHLAMNEDILMPAKRRLTMRQLRQMLRLAGSGRSSREIAVVLGMALVSGYESNAYRPLMLSVIPASAECDSFGIPESVKIEQTGDLQWVRRLHCAMILMVLLCGSSRKGPGMPLKRGGFWRWRKFMTVARVQMRPGSGA</sequence>